<evidence type="ECO:0000256" key="1">
    <source>
        <dbReference type="PROSITE-ProRule" id="PRU00236"/>
    </source>
</evidence>
<evidence type="ECO:0000313" key="2">
    <source>
        <dbReference type="EMBL" id="ASO17991.1"/>
    </source>
</evidence>
<dbReference type="GO" id="GO:0017136">
    <property type="term" value="F:histone deacetylase activity, NAD-dependent"/>
    <property type="evidence" value="ECO:0007669"/>
    <property type="project" value="TreeGrafter"/>
</dbReference>
<dbReference type="Proteomes" id="UP000204221">
    <property type="component" value="Chromosome"/>
</dbReference>
<dbReference type="Pfam" id="PF02146">
    <property type="entry name" value="SIR2"/>
    <property type="match status" value="1"/>
</dbReference>
<keyword evidence="3" id="KW-1185">Reference proteome</keyword>
<dbReference type="SUPFAM" id="SSF52467">
    <property type="entry name" value="DHS-like NAD/FAD-binding domain"/>
    <property type="match status" value="1"/>
</dbReference>
<dbReference type="KEGG" id="ahg:AHOG_01630"/>
<dbReference type="InterPro" id="IPR003000">
    <property type="entry name" value="Sirtuin"/>
</dbReference>
<dbReference type="PANTHER" id="PTHR11085">
    <property type="entry name" value="NAD-DEPENDENT PROTEIN DEACYLASE SIRTUIN-5, MITOCHONDRIAL-RELATED"/>
    <property type="match status" value="1"/>
</dbReference>
<dbReference type="AlphaFoldDB" id="A0A221VXK8"/>
<dbReference type="InterPro" id="IPR050134">
    <property type="entry name" value="NAD-dep_sirtuin_deacylases"/>
</dbReference>
<evidence type="ECO:0000313" key="3">
    <source>
        <dbReference type="Proteomes" id="UP000204221"/>
    </source>
</evidence>
<dbReference type="GO" id="GO:0070403">
    <property type="term" value="F:NAD+ binding"/>
    <property type="evidence" value="ECO:0007669"/>
    <property type="project" value="InterPro"/>
</dbReference>
<dbReference type="PANTHER" id="PTHR11085:SF4">
    <property type="entry name" value="NAD-DEPENDENT PROTEIN DEACYLASE"/>
    <property type="match status" value="1"/>
</dbReference>
<keyword evidence="2" id="KW-0378">Hydrolase</keyword>
<dbReference type="Gene3D" id="3.40.50.1220">
    <property type="entry name" value="TPP-binding domain"/>
    <property type="match status" value="1"/>
</dbReference>
<dbReference type="Gene3D" id="3.30.1600.10">
    <property type="entry name" value="SIR2/SIRT2 'Small Domain"/>
    <property type="match status" value="1"/>
</dbReference>
<reference evidence="2 3" key="1">
    <citation type="submission" date="2017-07" db="EMBL/GenBank/DDBJ databases">
        <title>Complete genome sequence of Actinoalloteichus hoggarensis DSM 45943, type strain of Actinoalloteichus hoggarensis.</title>
        <authorList>
            <person name="Ruckert C."/>
            <person name="Nouioui I."/>
            <person name="Willmese J."/>
            <person name="van Wezel G."/>
            <person name="Klenk H.-P."/>
            <person name="Kalinowski J."/>
            <person name="Zotchev S.B."/>
        </authorList>
    </citation>
    <scope>NUCLEOTIDE SEQUENCE [LARGE SCALE GENOMIC DNA]</scope>
    <source>
        <strain evidence="2 3">DSM 45943</strain>
    </source>
</reference>
<protein>
    <submittedName>
        <fullName evidence="2">NAD-dependent protein deacetylase</fullName>
        <ecNumber evidence="2">3.5.1.-</ecNumber>
    </submittedName>
</protein>
<comment type="caution">
    <text evidence="1">Lacks conserved residue(s) required for the propagation of feature annotation.</text>
</comment>
<dbReference type="GO" id="GO:0016787">
    <property type="term" value="F:hydrolase activity"/>
    <property type="evidence" value="ECO:0007669"/>
    <property type="project" value="UniProtKB-KW"/>
</dbReference>
<accession>A0A221VXK8</accession>
<proteinExistence type="predicted"/>
<sequence length="299" mass="31739">MSRSEPVAAAGPVETAETTETVGIAEAAGLVADAHALLVCAGAGMGVDSGLPDFRGPEGFWRAYPAYRDLGLDFAELADPVHFEADPELAWGFYGHRLELYRRTRPHAGFAVLRRWGSALPGGLRVFTSNVDGQFQRAGFPAETIAECHGSIHHLQCTVPCVARSWSAADVTVTVDPTTMRAVGPLPVCPHCGGLARPNILMFGDARWVGDRSEERLTEVSRWRRGPHTAKLVVVELGAGTAVPTVRRQAELASAASGALIRVNPVAPEVRHGRGVALRMGAADALAAVDELLPAAFRA</sequence>
<gene>
    <name evidence="2" type="primary">cobB</name>
    <name evidence="2" type="ORF">AHOG_01630</name>
</gene>
<dbReference type="InterPro" id="IPR026591">
    <property type="entry name" value="Sirtuin_cat_small_dom_sf"/>
</dbReference>
<dbReference type="InterPro" id="IPR026590">
    <property type="entry name" value="Ssirtuin_cat_dom"/>
</dbReference>
<dbReference type="InterPro" id="IPR029035">
    <property type="entry name" value="DHS-like_NAD/FAD-binding_dom"/>
</dbReference>
<name>A0A221VXK8_9PSEU</name>
<dbReference type="PROSITE" id="PS50305">
    <property type="entry name" value="SIRTUIN"/>
    <property type="match status" value="1"/>
</dbReference>
<dbReference type="EMBL" id="CP022521">
    <property type="protein sequence ID" value="ASO17991.1"/>
    <property type="molecule type" value="Genomic_DNA"/>
</dbReference>
<organism evidence="2 3">
    <name type="scientific">Actinoalloteichus hoggarensis</name>
    <dbReference type="NCBI Taxonomy" id="1470176"/>
    <lineage>
        <taxon>Bacteria</taxon>
        <taxon>Bacillati</taxon>
        <taxon>Actinomycetota</taxon>
        <taxon>Actinomycetes</taxon>
        <taxon>Pseudonocardiales</taxon>
        <taxon>Pseudonocardiaceae</taxon>
        <taxon>Actinoalloteichus</taxon>
    </lineage>
</organism>
<dbReference type="EC" id="3.5.1.-" evidence="2"/>